<dbReference type="InterPro" id="IPR009001">
    <property type="entry name" value="Transl_elong_EF1A/Init_IF2_C"/>
</dbReference>
<feature type="domain" description="Translation elongation factor EFTu-like" evidence="6">
    <location>
        <begin position="22"/>
        <end position="89"/>
    </location>
</feature>
<keyword evidence="3" id="KW-0648">Protein biosynthesis</keyword>
<comment type="caution">
    <text evidence="7">The sequence shown here is derived from an EMBL/GenBank/DDBJ whole genome shotgun (WGS) entry which is preliminary data.</text>
</comment>
<dbReference type="Proteomes" id="UP001501752">
    <property type="component" value="Unassembled WGS sequence"/>
</dbReference>
<sequence>MSAVEEPFLMPVEVVFRRGRQTMPTGRIERGRVRTGDEVQLVGPDRALTAHVTGIDLHGRHVDEASAGMHVGLLLHGTAGTAVGRGHVLAAPGAIDAHHRFTADLALLSEADGGTEVRTGDRLQFHVRTATVLGVVTLPPGADPLQPLHQGTVTVALDHPVALETGRRLAFRHHARAAGTATVTRLG</sequence>
<dbReference type="InterPro" id="IPR004160">
    <property type="entry name" value="Transl_elong_EFTu/EF1A_C"/>
</dbReference>
<protein>
    <recommendedName>
        <fullName evidence="9">Translation elongation factor EFTu/EF1A C-terminal domain-containing protein</fullName>
    </recommendedName>
</protein>
<accession>A0ABP9DD14</accession>
<evidence type="ECO:0000259" key="6">
    <source>
        <dbReference type="Pfam" id="PF03144"/>
    </source>
</evidence>
<proteinExistence type="predicted"/>
<evidence type="ECO:0000256" key="2">
    <source>
        <dbReference type="ARBA" id="ARBA00022768"/>
    </source>
</evidence>
<gene>
    <name evidence="7" type="ORF">GCM10023235_10240</name>
</gene>
<dbReference type="Gene3D" id="2.40.30.10">
    <property type="entry name" value="Translation factors"/>
    <property type="match status" value="2"/>
</dbReference>
<evidence type="ECO:0000256" key="1">
    <source>
        <dbReference type="ARBA" id="ARBA00022741"/>
    </source>
</evidence>
<dbReference type="Pfam" id="PF03143">
    <property type="entry name" value="GTP_EFTU_D3"/>
    <property type="match status" value="1"/>
</dbReference>
<dbReference type="EMBL" id="BAABIS010000001">
    <property type="protein sequence ID" value="GAA4837204.1"/>
    <property type="molecule type" value="Genomic_DNA"/>
</dbReference>
<dbReference type="RefSeq" id="WP_345695553.1">
    <property type="nucleotide sequence ID" value="NZ_BAABIS010000001.1"/>
</dbReference>
<dbReference type="PANTHER" id="PTHR43721:SF22">
    <property type="entry name" value="ELONGATION FACTOR TU, MITOCHONDRIAL"/>
    <property type="match status" value="1"/>
</dbReference>
<evidence type="ECO:0000313" key="8">
    <source>
        <dbReference type="Proteomes" id="UP001501752"/>
    </source>
</evidence>
<dbReference type="PANTHER" id="PTHR43721">
    <property type="entry name" value="ELONGATION FACTOR TU-RELATED"/>
    <property type="match status" value="1"/>
</dbReference>
<name>A0ABP9DD14_9ACTN</name>
<dbReference type="InterPro" id="IPR009000">
    <property type="entry name" value="Transl_B-barrel_sf"/>
</dbReference>
<evidence type="ECO:0000256" key="3">
    <source>
        <dbReference type="ARBA" id="ARBA00022917"/>
    </source>
</evidence>
<keyword evidence="1" id="KW-0547">Nucleotide-binding</keyword>
<keyword evidence="8" id="KW-1185">Reference proteome</keyword>
<dbReference type="SUPFAM" id="SSF50447">
    <property type="entry name" value="Translation proteins"/>
    <property type="match status" value="1"/>
</dbReference>
<evidence type="ECO:0008006" key="9">
    <source>
        <dbReference type="Google" id="ProtNLM"/>
    </source>
</evidence>
<reference evidence="8" key="1">
    <citation type="journal article" date="2019" name="Int. J. Syst. Evol. Microbiol.">
        <title>The Global Catalogue of Microorganisms (GCM) 10K type strain sequencing project: providing services to taxonomists for standard genome sequencing and annotation.</title>
        <authorList>
            <consortium name="The Broad Institute Genomics Platform"/>
            <consortium name="The Broad Institute Genome Sequencing Center for Infectious Disease"/>
            <person name="Wu L."/>
            <person name="Ma J."/>
        </authorList>
    </citation>
    <scope>NUCLEOTIDE SEQUENCE [LARGE SCALE GENOMIC DNA]</scope>
    <source>
        <strain evidence="8">JCM 13006</strain>
    </source>
</reference>
<feature type="domain" description="Translation elongation factor EFTu/EF1A C-terminal" evidence="5">
    <location>
        <begin position="95"/>
        <end position="185"/>
    </location>
</feature>
<dbReference type="Pfam" id="PF03144">
    <property type="entry name" value="GTP_EFTU_D2"/>
    <property type="match status" value="1"/>
</dbReference>
<dbReference type="InterPro" id="IPR050055">
    <property type="entry name" value="EF-Tu_GTPase"/>
</dbReference>
<dbReference type="InterPro" id="IPR004161">
    <property type="entry name" value="EFTu-like_2"/>
</dbReference>
<dbReference type="SUPFAM" id="SSF50465">
    <property type="entry name" value="EF-Tu/eEF-1alpha/eIF2-gamma C-terminal domain"/>
    <property type="match status" value="1"/>
</dbReference>
<evidence type="ECO:0000256" key="4">
    <source>
        <dbReference type="ARBA" id="ARBA00023134"/>
    </source>
</evidence>
<organism evidence="7 8">
    <name type="scientific">Kitasatospora terrestris</name>
    <dbReference type="NCBI Taxonomy" id="258051"/>
    <lineage>
        <taxon>Bacteria</taxon>
        <taxon>Bacillati</taxon>
        <taxon>Actinomycetota</taxon>
        <taxon>Actinomycetes</taxon>
        <taxon>Kitasatosporales</taxon>
        <taxon>Streptomycetaceae</taxon>
        <taxon>Kitasatospora</taxon>
    </lineage>
</organism>
<evidence type="ECO:0000259" key="5">
    <source>
        <dbReference type="Pfam" id="PF03143"/>
    </source>
</evidence>
<keyword evidence="4" id="KW-0342">GTP-binding</keyword>
<keyword evidence="2" id="KW-0251">Elongation factor</keyword>
<evidence type="ECO:0000313" key="7">
    <source>
        <dbReference type="EMBL" id="GAA4837204.1"/>
    </source>
</evidence>